<gene>
    <name evidence="1" type="primary">Bm218</name>
    <name evidence="1" type="ORF">BM_Bm218</name>
</gene>
<accession>A0A1I9G058</accession>
<reference evidence="1" key="1">
    <citation type="journal article" date="2007" name="Science">
        <title>Draft genome of the filarial nematode parasite Brugia malayi.</title>
        <authorList>
            <person name="Ghedin E."/>
            <person name="Wang S."/>
            <person name="Spiro D."/>
            <person name="Caler E."/>
            <person name="Zhao Q."/>
            <person name="Crabtree J."/>
            <person name="Allen J.E."/>
            <person name="Delcher A.L."/>
            <person name="Guiliano D.B."/>
            <person name="Miranda-Saavedra D."/>
            <person name="Angiuoli S.V."/>
            <person name="Creasy T."/>
            <person name="Amedeo P."/>
            <person name="Haas B."/>
            <person name="El-Sayed N.M."/>
            <person name="Wortman J.R."/>
            <person name="Feldblyum T."/>
            <person name="Tallon L."/>
            <person name="Schatz M."/>
            <person name="Shumway M."/>
            <person name="Koo H."/>
            <person name="Salzberg S.L."/>
            <person name="Schobel S."/>
            <person name="Pertea M."/>
            <person name="Pop M."/>
            <person name="White O."/>
            <person name="Barton G.J."/>
            <person name="Carlow C.K."/>
            <person name="Crawford M.J."/>
            <person name="Daub J."/>
            <person name="Dimmic M.W."/>
            <person name="Estes C.F."/>
            <person name="Foster J.M."/>
            <person name="Ganatra M."/>
            <person name="Gregory W.F."/>
            <person name="Johnson N.M."/>
            <person name="Jin J."/>
            <person name="Komuniecki R."/>
            <person name="Korf I."/>
            <person name="Kumar S."/>
            <person name="Laney S."/>
            <person name="Li B.W."/>
            <person name="Li W."/>
            <person name="Lindblom T.H."/>
            <person name="Lustigman S."/>
            <person name="Ma D."/>
            <person name="Maina C.V."/>
            <person name="Martin D.M."/>
            <person name="McCarter J.P."/>
            <person name="McReynolds L."/>
            <person name="Mitreva M."/>
            <person name="Nutman T.B."/>
            <person name="Parkinson J."/>
            <person name="Peregrin-Alvarez J.M."/>
            <person name="Poole C."/>
            <person name="Ren Q."/>
            <person name="Saunders L."/>
            <person name="Sluder A.E."/>
            <person name="Smith K."/>
            <person name="Stanke M."/>
            <person name="Unnasch T.R."/>
            <person name="Ware J."/>
            <person name="Wei A.D."/>
            <person name="Weil G."/>
            <person name="Williams D.J."/>
            <person name="Zhang Y."/>
            <person name="Williams S.A."/>
            <person name="Fraser-Liggett C."/>
            <person name="Slatko B."/>
            <person name="Blaxter M.L."/>
            <person name="Scott A.L."/>
        </authorList>
    </citation>
    <scope>NUCLEOTIDE SEQUENCE</scope>
    <source>
        <strain evidence="1">FR3</strain>
    </source>
</reference>
<evidence type="ECO:0000313" key="1">
    <source>
        <dbReference type="EMBL" id="CDP91838.1"/>
    </source>
</evidence>
<name>A0A1I9G058_BRUMA</name>
<protein>
    <submittedName>
        <fullName evidence="1">Bm218</fullName>
    </submittedName>
</protein>
<organism evidence="1">
    <name type="scientific">Brugia malayi</name>
    <name type="common">Filarial nematode worm</name>
    <dbReference type="NCBI Taxonomy" id="6279"/>
    <lineage>
        <taxon>Eukaryota</taxon>
        <taxon>Metazoa</taxon>
        <taxon>Ecdysozoa</taxon>
        <taxon>Nematoda</taxon>
        <taxon>Chromadorea</taxon>
        <taxon>Rhabditida</taxon>
        <taxon>Spirurina</taxon>
        <taxon>Spiruromorpha</taxon>
        <taxon>Filarioidea</taxon>
        <taxon>Onchocercidae</taxon>
        <taxon>Brugia</taxon>
    </lineage>
</organism>
<dbReference type="AlphaFoldDB" id="A0A1I9G058"/>
<proteinExistence type="predicted"/>
<sequence>MRKVNIDNNLSEERSIKCKRIHHLLLNLPHHVLDYTIRLKVE</sequence>
<reference evidence="1" key="2">
    <citation type="submission" date="2012-12" db="EMBL/GenBank/DDBJ databases">
        <authorList>
            <consortium name="WormBase Consortium"/>
            <person name="Ghedin E."/>
            <person name="Paulini M."/>
        </authorList>
    </citation>
    <scope>NUCLEOTIDE SEQUENCE</scope>
    <source>
        <strain evidence="1">FR3</strain>
    </source>
</reference>
<dbReference type="EMBL" id="LN856612">
    <property type="protein sequence ID" value="CDP91838.1"/>
    <property type="molecule type" value="Genomic_DNA"/>
</dbReference>